<sequence>MQTKKLTTLFTLFISMLIVQISCAQFSNYNYFKKVTINSSQISGSSEISPFTAYFSFSHNDLRSVSNGGHVESTNGYDIVFSNDFCGQIHHEIESYDPATGELSGWVQIPTISAIKDTSIYIIYGNPSISSSQENTSAWNSEYLSVWHLENTLDATANSHDFNMTKGTPQNTTGKVGGAKLFDGNGDYYTDSDGENYIDGLTEYTFSIWLKPQSNSVNAGVFFGGNRNQNMDRYFSLRYDQTGSNCSGTNVIKHGINRGSTKYTGESNSNIQTINWQHVVVSWQAGSPLDLHVNGNPVGFNCFNGSTFNNAINQTKRFILGASSQSDWDGKIDEAHFLNVKKSDDWIATYYNNQNDPSTFMTLGSEQEIQNFSTASSGNWSAGSTWSGGIAPNSAGAIVTINHDINVDGDFKTSSVTVNSGNTINVNNSQSLIVQCGIDNSGSLTVENNGALVQYSESDLNTGSGNYTYKREGISNMSYFNSWSSPVQNQQIAGSGGVFQGSNPCDMLYFDAASQSWKYDFPDGYSTTCKGNSVTFNSNNVISGGDNMINTGEGYFIAGDSVNPVRIFEGQVHNGPISVGVLNPNVSPGGSWDGKNWNLIGNPYPSAIYIEAFREANSSILDSNSAVYLWDNQSASYNQSDYVTVNNSGFINSNDQTYSTPPTSISAGQGFMVAASQDGNVTFDNSMRVVGDNDRFYKNSNGQGSFPKFWVRVTHPNDVRNDVLIAFNENATDGLDPDYDAPKNSAQNYITVGTLMSGDDSTKYAIQGLSKSSLYEELSIPLSVEGDSSGTYRFELFSTKGNIDQPVYLYDKKDDVKYNLTSSQAEVELDKNQDQFRFVIQLDGQAPPLSSNKELQSNSSEKVNVFVTEEFIKLQADKQKNFSQIQLYNLQGKNISFVRNANKIETPEVTGVYLLKYNSHGNTITEKLLIP</sequence>
<dbReference type="InterPro" id="IPR026444">
    <property type="entry name" value="Secre_tail"/>
</dbReference>
<proteinExistence type="predicted"/>
<dbReference type="GO" id="GO:0005975">
    <property type="term" value="P:carbohydrate metabolic process"/>
    <property type="evidence" value="ECO:0007669"/>
    <property type="project" value="UniProtKB-ARBA"/>
</dbReference>
<feature type="domain" description="DUF2341" evidence="2">
    <location>
        <begin position="75"/>
        <end position="135"/>
    </location>
</feature>
<dbReference type="SUPFAM" id="SSF49899">
    <property type="entry name" value="Concanavalin A-like lectins/glucanases"/>
    <property type="match status" value="1"/>
</dbReference>
<gene>
    <name evidence="3" type="ORF">F3059_08575</name>
</gene>
<dbReference type="AlphaFoldDB" id="A0A6N6M8B8"/>
<organism evidence="3 4">
    <name type="scientific">Salibacter halophilus</name>
    <dbReference type="NCBI Taxonomy" id="1803916"/>
    <lineage>
        <taxon>Bacteria</taxon>
        <taxon>Pseudomonadati</taxon>
        <taxon>Bacteroidota</taxon>
        <taxon>Flavobacteriia</taxon>
        <taxon>Flavobacteriales</taxon>
        <taxon>Salibacteraceae</taxon>
        <taxon>Salibacter</taxon>
    </lineage>
</organism>
<dbReference type="OrthoDB" id="2582440at2"/>
<reference evidence="3 4" key="1">
    <citation type="submission" date="2019-09" db="EMBL/GenBank/DDBJ databases">
        <title>Genomes of Cryomorphaceae.</title>
        <authorList>
            <person name="Bowman J.P."/>
        </authorList>
    </citation>
    <scope>NUCLEOTIDE SEQUENCE [LARGE SCALE GENOMIC DNA]</scope>
    <source>
        <strain evidence="3 4">KCTC 52047</strain>
    </source>
</reference>
<evidence type="ECO:0000259" key="2">
    <source>
        <dbReference type="Pfam" id="PF10102"/>
    </source>
</evidence>
<dbReference type="Pfam" id="PF13385">
    <property type="entry name" value="Laminin_G_3"/>
    <property type="match status" value="1"/>
</dbReference>
<dbReference type="Gene3D" id="2.60.120.200">
    <property type="match status" value="1"/>
</dbReference>
<evidence type="ECO:0000313" key="4">
    <source>
        <dbReference type="Proteomes" id="UP000435357"/>
    </source>
</evidence>
<dbReference type="Pfam" id="PF10102">
    <property type="entry name" value="DUF2341"/>
    <property type="match status" value="1"/>
</dbReference>
<name>A0A6N6M8B8_9FLAO</name>
<dbReference type="InterPro" id="IPR013320">
    <property type="entry name" value="ConA-like_dom_sf"/>
</dbReference>
<comment type="caution">
    <text evidence="3">The sequence shown here is derived from an EMBL/GenBank/DDBJ whole genome shotgun (WGS) entry which is preliminary data.</text>
</comment>
<dbReference type="InterPro" id="IPR018765">
    <property type="entry name" value="DUF2341"/>
</dbReference>
<keyword evidence="4" id="KW-1185">Reference proteome</keyword>
<dbReference type="NCBIfam" id="TIGR04183">
    <property type="entry name" value="Por_Secre_tail"/>
    <property type="match status" value="1"/>
</dbReference>
<evidence type="ECO:0000313" key="3">
    <source>
        <dbReference type="EMBL" id="KAB1064077.1"/>
    </source>
</evidence>
<keyword evidence="1" id="KW-0732">Signal</keyword>
<protein>
    <submittedName>
        <fullName evidence="3">DUF2341 domain-containing protein</fullName>
    </submittedName>
</protein>
<dbReference type="EMBL" id="WACR01000006">
    <property type="protein sequence ID" value="KAB1064077.1"/>
    <property type="molecule type" value="Genomic_DNA"/>
</dbReference>
<accession>A0A6N6M8B8</accession>
<dbReference type="GO" id="GO:0004553">
    <property type="term" value="F:hydrolase activity, hydrolyzing O-glycosyl compounds"/>
    <property type="evidence" value="ECO:0007669"/>
    <property type="project" value="UniProtKB-ARBA"/>
</dbReference>
<evidence type="ECO:0000256" key="1">
    <source>
        <dbReference type="ARBA" id="ARBA00022729"/>
    </source>
</evidence>
<dbReference type="Proteomes" id="UP000435357">
    <property type="component" value="Unassembled WGS sequence"/>
</dbReference>